<dbReference type="Gene3D" id="1.10.150.20">
    <property type="entry name" value="5' to 3' exonuclease, C-terminal subdomain"/>
    <property type="match status" value="1"/>
</dbReference>
<dbReference type="HAMAP" id="MF_01113">
    <property type="entry name" value="DNApol_IV"/>
    <property type="match status" value="1"/>
</dbReference>
<feature type="domain" description="UmuC" evidence="17">
    <location>
        <begin position="1"/>
        <end position="176"/>
    </location>
</feature>
<evidence type="ECO:0000256" key="13">
    <source>
        <dbReference type="ARBA" id="ARBA00023125"/>
    </source>
</evidence>
<dbReference type="InterPro" id="IPR022880">
    <property type="entry name" value="DNApol_IV"/>
</dbReference>
<evidence type="ECO:0000313" key="19">
    <source>
        <dbReference type="Proteomes" id="UP000257127"/>
    </source>
</evidence>
<dbReference type="GO" id="GO:0005829">
    <property type="term" value="C:cytosol"/>
    <property type="evidence" value="ECO:0007669"/>
    <property type="project" value="TreeGrafter"/>
</dbReference>
<dbReference type="PANTHER" id="PTHR11076:SF33">
    <property type="entry name" value="DNA POLYMERASE KAPPA"/>
    <property type="match status" value="1"/>
</dbReference>
<dbReference type="GO" id="GO:0003887">
    <property type="term" value="F:DNA-directed DNA polymerase activity"/>
    <property type="evidence" value="ECO:0007669"/>
    <property type="project" value="UniProtKB-UniRule"/>
</dbReference>
<evidence type="ECO:0000256" key="5">
    <source>
        <dbReference type="ARBA" id="ARBA00022490"/>
    </source>
</evidence>
<comment type="subcellular location">
    <subcellularLocation>
        <location evidence="1 16">Cytoplasm</location>
    </subcellularLocation>
</comment>
<evidence type="ECO:0000256" key="12">
    <source>
        <dbReference type="ARBA" id="ARBA00022932"/>
    </source>
</evidence>
<dbReference type="Pfam" id="PF21999">
    <property type="entry name" value="IMS_HHH_1"/>
    <property type="match status" value="1"/>
</dbReference>
<protein>
    <recommendedName>
        <fullName evidence="16">DNA polymerase IV</fullName>
        <shortName evidence="16">Pol IV</shortName>
        <ecNumber evidence="16">2.7.7.7</ecNumber>
    </recommendedName>
</protein>
<dbReference type="FunFam" id="3.40.1170.60:FF:000001">
    <property type="entry name" value="DNA polymerase IV"/>
    <property type="match status" value="1"/>
</dbReference>
<dbReference type="InterPro" id="IPR001126">
    <property type="entry name" value="UmuC"/>
</dbReference>
<feature type="binding site" evidence="16">
    <location>
        <position position="94"/>
    </location>
    <ligand>
        <name>Mg(2+)</name>
        <dbReference type="ChEBI" id="CHEBI:18420"/>
    </ligand>
</feature>
<dbReference type="Pfam" id="PF00817">
    <property type="entry name" value="IMS"/>
    <property type="match status" value="1"/>
</dbReference>
<evidence type="ECO:0000256" key="15">
    <source>
        <dbReference type="ARBA" id="ARBA00049244"/>
    </source>
</evidence>
<dbReference type="InterPro" id="IPR036775">
    <property type="entry name" value="DNA_pol_Y-fam_lit_finger_sf"/>
</dbReference>
<proteinExistence type="inferred from homology"/>
<keyword evidence="13 16" id="KW-0238">DNA-binding</keyword>
<evidence type="ECO:0000256" key="8">
    <source>
        <dbReference type="ARBA" id="ARBA00022705"/>
    </source>
</evidence>
<reference evidence="18 19" key="1">
    <citation type="submission" date="2018-08" db="EMBL/GenBank/DDBJ databases">
        <title>The draft genome squence of Brumimicrobium sp. N62.</title>
        <authorList>
            <person name="Du Z.-J."/>
            <person name="Luo H.-R."/>
        </authorList>
    </citation>
    <scope>NUCLEOTIDE SEQUENCE [LARGE SCALE GENOMIC DNA]</scope>
    <source>
        <strain evidence="18 19">N62</strain>
    </source>
</reference>
<keyword evidence="10 16" id="KW-0227">DNA damage</keyword>
<gene>
    <name evidence="16" type="primary">dinB</name>
    <name evidence="18" type="ORF">DXU93_10620</name>
</gene>
<dbReference type="Gene3D" id="3.30.1490.100">
    <property type="entry name" value="DNA polymerase, Y-family, little finger domain"/>
    <property type="match status" value="1"/>
</dbReference>
<dbReference type="InterPro" id="IPR017961">
    <property type="entry name" value="DNA_pol_Y-fam_little_finger"/>
</dbReference>
<evidence type="ECO:0000256" key="6">
    <source>
        <dbReference type="ARBA" id="ARBA00022679"/>
    </source>
</evidence>
<dbReference type="InterPro" id="IPR053848">
    <property type="entry name" value="IMS_HHH_1"/>
</dbReference>
<keyword evidence="19" id="KW-1185">Reference proteome</keyword>
<keyword evidence="9 16" id="KW-0479">Metal-binding</keyword>
<keyword evidence="8 16" id="KW-0235">DNA replication</keyword>
<dbReference type="GO" id="GO:0006261">
    <property type="term" value="P:DNA-templated DNA replication"/>
    <property type="evidence" value="ECO:0007669"/>
    <property type="project" value="UniProtKB-UniRule"/>
</dbReference>
<evidence type="ECO:0000256" key="1">
    <source>
        <dbReference type="ARBA" id="ARBA00004496"/>
    </source>
</evidence>
<comment type="caution">
    <text evidence="16">Lacks conserved residue(s) required for the propagation of feature annotation.</text>
</comment>
<comment type="similarity">
    <text evidence="2 16">Belongs to the DNA polymerase type-Y family.</text>
</comment>
<evidence type="ECO:0000313" key="18">
    <source>
        <dbReference type="EMBL" id="RFC54064.1"/>
    </source>
</evidence>
<feature type="site" description="Substrate discrimination" evidence="16">
    <location>
        <position position="5"/>
    </location>
</feature>
<dbReference type="FunFam" id="3.30.1490.100:FF:000004">
    <property type="entry name" value="DNA polymerase IV"/>
    <property type="match status" value="1"/>
</dbReference>
<name>A0A3E1EWX7_9FLAO</name>
<evidence type="ECO:0000256" key="3">
    <source>
        <dbReference type="ARBA" id="ARBA00011245"/>
    </source>
</evidence>
<comment type="subunit">
    <text evidence="3 16">Monomer.</text>
</comment>
<evidence type="ECO:0000256" key="7">
    <source>
        <dbReference type="ARBA" id="ARBA00022695"/>
    </source>
</evidence>
<feature type="active site" evidence="16">
    <location>
        <position position="95"/>
    </location>
</feature>
<dbReference type="NCBIfam" id="NF002677">
    <property type="entry name" value="PRK02406.1"/>
    <property type="match status" value="1"/>
</dbReference>
<dbReference type="SUPFAM" id="SSF100879">
    <property type="entry name" value="Lesion bypass DNA polymerase (Y-family), little finger domain"/>
    <property type="match status" value="1"/>
</dbReference>
<dbReference type="CDD" id="cd03586">
    <property type="entry name" value="PolY_Pol_IV_kappa"/>
    <property type="match status" value="1"/>
</dbReference>
<comment type="cofactor">
    <cofactor evidence="16">
        <name>Mg(2+)</name>
        <dbReference type="ChEBI" id="CHEBI:18420"/>
    </cofactor>
    <text evidence="16">Binds 2 magnesium ions per subunit.</text>
</comment>
<dbReference type="PANTHER" id="PTHR11076">
    <property type="entry name" value="DNA REPAIR POLYMERASE UMUC / TRANSFERASE FAMILY MEMBER"/>
    <property type="match status" value="1"/>
</dbReference>
<dbReference type="EC" id="2.7.7.7" evidence="16"/>
<comment type="catalytic activity">
    <reaction evidence="15 16">
        <text>DNA(n) + a 2'-deoxyribonucleoside 5'-triphosphate = DNA(n+1) + diphosphate</text>
        <dbReference type="Rhea" id="RHEA:22508"/>
        <dbReference type="Rhea" id="RHEA-COMP:17339"/>
        <dbReference type="Rhea" id="RHEA-COMP:17340"/>
        <dbReference type="ChEBI" id="CHEBI:33019"/>
        <dbReference type="ChEBI" id="CHEBI:61560"/>
        <dbReference type="ChEBI" id="CHEBI:173112"/>
        <dbReference type="EC" id="2.7.7.7"/>
    </reaction>
</comment>
<dbReference type="GO" id="GO:0003684">
    <property type="term" value="F:damaged DNA binding"/>
    <property type="evidence" value="ECO:0007669"/>
    <property type="project" value="InterPro"/>
</dbReference>
<keyword evidence="14 16" id="KW-0234">DNA repair</keyword>
<evidence type="ECO:0000256" key="9">
    <source>
        <dbReference type="ARBA" id="ARBA00022723"/>
    </source>
</evidence>
<evidence type="ECO:0000259" key="17">
    <source>
        <dbReference type="PROSITE" id="PS50173"/>
    </source>
</evidence>
<comment type="caution">
    <text evidence="18">The sequence shown here is derived from an EMBL/GenBank/DDBJ whole genome shotgun (WGS) entry which is preliminary data.</text>
</comment>
<dbReference type="Proteomes" id="UP000257127">
    <property type="component" value="Unassembled WGS sequence"/>
</dbReference>
<accession>A0A3E1EWX7</accession>
<dbReference type="InterPro" id="IPR043502">
    <property type="entry name" value="DNA/RNA_pol_sf"/>
</dbReference>
<dbReference type="InterPro" id="IPR050116">
    <property type="entry name" value="DNA_polymerase-Y"/>
</dbReference>
<dbReference type="Gene3D" id="3.40.1170.60">
    <property type="match status" value="1"/>
</dbReference>
<keyword evidence="5 16" id="KW-0963">Cytoplasm</keyword>
<dbReference type="InterPro" id="IPR043128">
    <property type="entry name" value="Rev_trsase/Diguanyl_cyclase"/>
</dbReference>
<sequence length="346" mass="39143">MDAFYASVEQRDNPDLRGKPIAVGGLGGRGVIAAASYEARKFGVRSAMPSRVALRKCPTLLFVKPTFEKYKAVSNEINAIFHRYTSIVEPLSLDEAFLDVTYSKYEMQSATLIAQEIKNDIRNELSLIASAGVSYNKFLAKIASDQDKPDGLFVIPPEEGPTFIKQLPIEDFFGVGKVTAEKMKANNIFVGEDLLAYSKIELQQMFGKTGSFLYGIARGIDHRKVKATRIRKSVGAEQTFSENINDEISINEKFTQVFEKWWERYENHKLKGRTVTLKIRNFEFETITRSITETEYITNKSDVRQKLTDLMRESIVAGVPIRLIGVSISGFEIEETDTEVQQLTFW</sequence>
<dbReference type="SUPFAM" id="SSF56672">
    <property type="entry name" value="DNA/RNA polymerases"/>
    <property type="match status" value="1"/>
</dbReference>
<keyword evidence="12 16" id="KW-0239">DNA-directed DNA polymerase</keyword>
<dbReference type="Pfam" id="PF11799">
    <property type="entry name" value="IMS_C"/>
    <property type="match status" value="1"/>
</dbReference>
<evidence type="ECO:0000256" key="2">
    <source>
        <dbReference type="ARBA" id="ARBA00010945"/>
    </source>
</evidence>
<keyword evidence="7 16" id="KW-0548">Nucleotidyltransferase</keyword>
<dbReference type="PROSITE" id="PS50173">
    <property type="entry name" value="UMUC"/>
    <property type="match status" value="1"/>
</dbReference>
<evidence type="ECO:0000256" key="16">
    <source>
        <dbReference type="HAMAP-Rule" id="MF_01113"/>
    </source>
</evidence>
<dbReference type="GO" id="GO:0042276">
    <property type="term" value="P:error-prone translesion synthesis"/>
    <property type="evidence" value="ECO:0007669"/>
    <property type="project" value="TreeGrafter"/>
</dbReference>
<evidence type="ECO:0000256" key="10">
    <source>
        <dbReference type="ARBA" id="ARBA00022763"/>
    </source>
</evidence>
<keyword evidence="6 16" id="KW-0808">Transferase</keyword>
<dbReference type="AlphaFoldDB" id="A0A3E1EWX7"/>
<dbReference type="GO" id="GO:0006281">
    <property type="term" value="P:DNA repair"/>
    <property type="evidence" value="ECO:0007669"/>
    <property type="project" value="UniProtKB-UniRule"/>
</dbReference>
<keyword evidence="4 16" id="KW-0515">Mutator protein</keyword>
<dbReference type="OrthoDB" id="9808813at2"/>
<comment type="function">
    <text evidence="16">Poorly processive, error-prone DNA polymerase involved in untargeted mutagenesis. Copies undamaged DNA at stalled replication forks, which arise in vivo from mismatched or misaligned primer ends. These misaligned primers can be extended by PolIV. Exhibits no 3'-5' exonuclease (proofreading) activity. May be involved in translesional synthesis, in conjunction with the beta clamp from PolIII.</text>
</comment>
<dbReference type="GO" id="GO:0000287">
    <property type="term" value="F:magnesium ion binding"/>
    <property type="evidence" value="ECO:0007669"/>
    <property type="project" value="UniProtKB-UniRule"/>
</dbReference>
<dbReference type="GO" id="GO:0009432">
    <property type="term" value="P:SOS response"/>
    <property type="evidence" value="ECO:0007669"/>
    <property type="project" value="TreeGrafter"/>
</dbReference>
<evidence type="ECO:0000256" key="14">
    <source>
        <dbReference type="ARBA" id="ARBA00023204"/>
    </source>
</evidence>
<evidence type="ECO:0000256" key="11">
    <source>
        <dbReference type="ARBA" id="ARBA00022842"/>
    </source>
</evidence>
<dbReference type="Gene3D" id="3.30.70.270">
    <property type="match status" value="1"/>
</dbReference>
<dbReference type="EMBL" id="QURB01000006">
    <property type="protein sequence ID" value="RFC54064.1"/>
    <property type="molecule type" value="Genomic_DNA"/>
</dbReference>
<organism evidence="18 19">
    <name type="scientific">Brumimicrobium aurantiacum</name>
    <dbReference type="NCBI Taxonomy" id="1737063"/>
    <lineage>
        <taxon>Bacteria</taxon>
        <taxon>Pseudomonadati</taxon>
        <taxon>Bacteroidota</taxon>
        <taxon>Flavobacteriia</taxon>
        <taxon>Flavobacteriales</taxon>
        <taxon>Crocinitomicaceae</taxon>
        <taxon>Brumimicrobium</taxon>
    </lineage>
</organism>
<evidence type="ECO:0000256" key="4">
    <source>
        <dbReference type="ARBA" id="ARBA00022457"/>
    </source>
</evidence>
<keyword evidence="11 16" id="KW-0460">Magnesium</keyword>